<evidence type="ECO:0000256" key="1">
    <source>
        <dbReference type="SAM" id="MobiDB-lite"/>
    </source>
</evidence>
<feature type="region of interest" description="Disordered" evidence="1">
    <location>
        <begin position="1"/>
        <end position="38"/>
    </location>
</feature>
<protein>
    <submittedName>
        <fullName evidence="2">Uncharacterized protein</fullName>
    </submittedName>
</protein>
<name>A0A1Y1JHH9_PLAGO</name>
<dbReference type="AlphaFoldDB" id="A0A1Y1JHH9"/>
<evidence type="ECO:0000313" key="2">
    <source>
        <dbReference type="EMBL" id="GAW81981.1"/>
    </source>
</evidence>
<keyword evidence="3" id="KW-1185">Reference proteome</keyword>
<dbReference type="GeneID" id="39748713"/>
<accession>A0A1Y1JHH9</accession>
<feature type="compositionally biased region" description="Basic and acidic residues" evidence="1">
    <location>
        <begin position="15"/>
        <end position="38"/>
    </location>
</feature>
<feature type="compositionally biased region" description="Polar residues" evidence="1">
    <location>
        <begin position="1"/>
        <end position="12"/>
    </location>
</feature>
<dbReference type="RefSeq" id="XP_028544570.1">
    <property type="nucleotide sequence ID" value="XM_028688769.1"/>
</dbReference>
<dbReference type="PANTHER" id="PTHR40515:SF1">
    <property type="entry name" value="CILIA- AND FLAGELLA-ASSOCIATED PROTEIN 157"/>
    <property type="match status" value="1"/>
</dbReference>
<dbReference type="Proteomes" id="UP000195521">
    <property type="component" value="Unassembled WGS sequence"/>
</dbReference>
<evidence type="ECO:0000313" key="3">
    <source>
        <dbReference type="Proteomes" id="UP000195521"/>
    </source>
</evidence>
<reference evidence="3" key="1">
    <citation type="submission" date="2017-04" db="EMBL/GenBank/DDBJ databases">
        <title>Plasmodium gonderi genome.</title>
        <authorList>
            <person name="Arisue N."/>
            <person name="Honma H."/>
            <person name="Kawai S."/>
            <person name="Tougan T."/>
            <person name="Tanabe K."/>
            <person name="Horii T."/>
        </authorList>
    </citation>
    <scope>NUCLEOTIDE SEQUENCE [LARGE SCALE GENOMIC DNA]</scope>
    <source>
        <strain evidence="3">ATCC 30045</strain>
    </source>
</reference>
<organism evidence="2 3">
    <name type="scientific">Plasmodium gonderi</name>
    <dbReference type="NCBI Taxonomy" id="77519"/>
    <lineage>
        <taxon>Eukaryota</taxon>
        <taxon>Sar</taxon>
        <taxon>Alveolata</taxon>
        <taxon>Apicomplexa</taxon>
        <taxon>Aconoidasida</taxon>
        <taxon>Haemosporida</taxon>
        <taxon>Plasmodiidae</taxon>
        <taxon>Plasmodium</taxon>
        <taxon>Plasmodium (Plasmodium)</taxon>
    </lineage>
</organism>
<sequence length="383" mass="45685">MSTEELNEQSAVQDEGSKLEKNELSKEDKNKGDENNENVQKRFEALNNTIENMNMHFNTILKDNEEKYILAFNTYMYDVQKEIRVLKKIVKEEKIRELKDEKVKKLQKELKWYINECLRLDNVSQFLKKEAEKWKRNSELMKNHMLFLEKKLAKMYDKVILKEMVKNEEGGEVKVGKMDENYIHEKEESKKGKFYGNVGKKQRRNNARHNAQKRGEAEDQCECGNIENKTKQKSKREDNMNKELNYKVMNLEKKLKKQININCTLQEKLTRHYIEKSQYEKLFIECAHQIKKDLGKLTMSNDKEKYVEENFLPLINGSELSYFTKEEKKKLLVSFFASNDLIQFVKKNVFCKERPSMNLQPTNSYPRIGMRYQKKCDISPFIL</sequence>
<dbReference type="OrthoDB" id="299625at2759"/>
<gene>
    <name evidence="2" type="ORF">PGO_114350</name>
</gene>
<dbReference type="EMBL" id="BDQF01000012">
    <property type="protein sequence ID" value="GAW81981.1"/>
    <property type="molecule type" value="Genomic_DNA"/>
</dbReference>
<proteinExistence type="predicted"/>
<comment type="caution">
    <text evidence="2">The sequence shown here is derived from an EMBL/GenBank/DDBJ whole genome shotgun (WGS) entry which is preliminary data.</text>
</comment>
<dbReference type="PANTHER" id="PTHR40515">
    <property type="entry name" value="CILIA- AND FLAGELLA-ASSOCIATED PROTEIN 157"/>
    <property type="match status" value="1"/>
</dbReference>
<dbReference type="OMA" id="NQMQLST"/>